<dbReference type="RefSeq" id="WP_377561861.1">
    <property type="nucleotide sequence ID" value="NZ_JBHTJZ010000004.1"/>
</dbReference>
<name>A0ABW3HL86_9BACL</name>
<dbReference type="Proteomes" id="UP001596989">
    <property type="component" value="Unassembled WGS sequence"/>
</dbReference>
<dbReference type="EMBL" id="JBHTJZ010000004">
    <property type="protein sequence ID" value="MFD0958207.1"/>
    <property type="molecule type" value="Genomic_DNA"/>
</dbReference>
<comment type="caution">
    <text evidence="1">The sequence shown here is derived from an EMBL/GenBank/DDBJ whole genome shotgun (WGS) entry which is preliminary data.</text>
</comment>
<organism evidence="1 2">
    <name type="scientific">Paenibacillus chungangensis</name>
    <dbReference type="NCBI Taxonomy" id="696535"/>
    <lineage>
        <taxon>Bacteria</taxon>
        <taxon>Bacillati</taxon>
        <taxon>Bacillota</taxon>
        <taxon>Bacilli</taxon>
        <taxon>Bacillales</taxon>
        <taxon>Paenibacillaceae</taxon>
        <taxon>Paenibacillus</taxon>
    </lineage>
</organism>
<accession>A0ABW3HL86</accession>
<proteinExistence type="predicted"/>
<gene>
    <name evidence="1" type="ORF">ACFQ2I_02255</name>
</gene>
<keyword evidence="2" id="KW-1185">Reference proteome</keyword>
<evidence type="ECO:0000313" key="2">
    <source>
        <dbReference type="Proteomes" id="UP001596989"/>
    </source>
</evidence>
<protein>
    <submittedName>
        <fullName evidence="1">Uncharacterized protein</fullName>
    </submittedName>
</protein>
<reference evidence="2" key="1">
    <citation type="journal article" date="2019" name="Int. J. Syst. Evol. Microbiol.">
        <title>The Global Catalogue of Microorganisms (GCM) 10K type strain sequencing project: providing services to taxonomists for standard genome sequencing and annotation.</title>
        <authorList>
            <consortium name="The Broad Institute Genomics Platform"/>
            <consortium name="The Broad Institute Genome Sequencing Center for Infectious Disease"/>
            <person name="Wu L."/>
            <person name="Ma J."/>
        </authorList>
    </citation>
    <scope>NUCLEOTIDE SEQUENCE [LARGE SCALE GENOMIC DNA]</scope>
    <source>
        <strain evidence="2">CCUG 59129</strain>
    </source>
</reference>
<sequence>MNAINLEQKQIRLKLFLQRISEDESLCQQKSSTDTSRSMTELLLMSGYGSWNESIDLARLMTLLLRKRGTEGCSEAMMEHILNGGTIDGFLQG</sequence>
<evidence type="ECO:0000313" key="1">
    <source>
        <dbReference type="EMBL" id="MFD0958207.1"/>
    </source>
</evidence>